<organism>
    <name type="scientific">Branchiostoma floridae</name>
    <name type="common">Florida lancelet</name>
    <name type="synonym">Amphioxus</name>
    <dbReference type="NCBI Taxonomy" id="7739"/>
    <lineage>
        <taxon>Eukaryota</taxon>
        <taxon>Metazoa</taxon>
        <taxon>Chordata</taxon>
        <taxon>Cephalochordata</taxon>
        <taxon>Leptocardii</taxon>
        <taxon>Amphioxiformes</taxon>
        <taxon>Branchiostomatidae</taxon>
        <taxon>Branchiostoma</taxon>
    </lineage>
</organism>
<name>C3Y5L0_BRAFL</name>
<keyword evidence="1" id="KW-0812">Transmembrane</keyword>
<feature type="transmembrane region" description="Helical" evidence="1">
    <location>
        <begin position="65"/>
        <end position="84"/>
    </location>
</feature>
<dbReference type="EMBL" id="GG666487">
    <property type="protein sequence ID" value="EEN64257.1"/>
    <property type="molecule type" value="Genomic_DNA"/>
</dbReference>
<gene>
    <name evidence="2" type="ORF">BRAFLDRAFT_125068</name>
</gene>
<evidence type="ECO:0000313" key="2">
    <source>
        <dbReference type="EMBL" id="EEN64257.1"/>
    </source>
</evidence>
<keyword evidence="1" id="KW-1133">Transmembrane helix</keyword>
<dbReference type="InParanoid" id="C3Y5L0"/>
<evidence type="ECO:0000256" key="1">
    <source>
        <dbReference type="SAM" id="Phobius"/>
    </source>
</evidence>
<sequence>MAMRRVIADVSSAVLMAVNHPALCAHDVPSPRPGHAYHTCPLQVPLTPANAHCHKRVNRRRLTTIMNFICILAILLITLGSSHGRRTDSPGTERRRGCKEGRARKVFNMVLEVCDGLVQNPPRGCSDVRTRYLQHTGEDPEEGYYHVRPSTDMYKVYCEFPESAASWTRVGLWDQSWEYDGEKENLTVSLLSDRDHKMIRESNFSKVSINCDISLSFKADAVNNPTTLVALELQRKNNESRSVNVTIPTGDRESYTRVRLMRSSCTKLICQEKIGQPTQCGEGGLPSAGSTSPDLLLTQLQFLPQGRRRSAFSFHGTFYYALFE</sequence>
<dbReference type="AlphaFoldDB" id="C3Y5L0"/>
<protein>
    <submittedName>
        <fullName evidence="2">Uncharacterized protein</fullName>
    </submittedName>
</protein>
<keyword evidence="1" id="KW-0472">Membrane</keyword>
<accession>C3Y5L0</accession>
<proteinExistence type="predicted"/>
<reference evidence="2" key="1">
    <citation type="journal article" date="2008" name="Nature">
        <title>The amphioxus genome and the evolution of the chordate karyotype.</title>
        <authorList>
            <consortium name="US DOE Joint Genome Institute (JGI-PGF)"/>
            <person name="Putnam N.H."/>
            <person name="Butts T."/>
            <person name="Ferrier D.E.K."/>
            <person name="Furlong R.F."/>
            <person name="Hellsten U."/>
            <person name="Kawashima T."/>
            <person name="Robinson-Rechavi M."/>
            <person name="Shoguchi E."/>
            <person name="Terry A."/>
            <person name="Yu J.-K."/>
            <person name="Benito-Gutierrez E.L."/>
            <person name="Dubchak I."/>
            <person name="Garcia-Fernandez J."/>
            <person name="Gibson-Brown J.J."/>
            <person name="Grigoriev I.V."/>
            <person name="Horton A.C."/>
            <person name="de Jong P.J."/>
            <person name="Jurka J."/>
            <person name="Kapitonov V.V."/>
            <person name="Kohara Y."/>
            <person name="Kuroki Y."/>
            <person name="Lindquist E."/>
            <person name="Lucas S."/>
            <person name="Osoegawa K."/>
            <person name="Pennacchio L.A."/>
            <person name="Salamov A.A."/>
            <person name="Satou Y."/>
            <person name="Sauka-Spengler T."/>
            <person name="Schmutz J."/>
            <person name="Shin-I T."/>
            <person name="Toyoda A."/>
            <person name="Bronner-Fraser M."/>
            <person name="Fujiyama A."/>
            <person name="Holland L.Z."/>
            <person name="Holland P.W.H."/>
            <person name="Satoh N."/>
            <person name="Rokhsar D.S."/>
        </authorList>
    </citation>
    <scope>NUCLEOTIDE SEQUENCE [LARGE SCALE GENOMIC DNA]</scope>
    <source>
        <strain evidence="2">S238N-H82</strain>
        <tissue evidence="2">Testes</tissue>
    </source>
</reference>